<feature type="transmembrane region" description="Helical" evidence="1">
    <location>
        <begin position="196"/>
        <end position="214"/>
    </location>
</feature>
<keyword evidence="1" id="KW-0812">Transmembrane</keyword>
<name>A0A6I1G902_9BIFI</name>
<accession>A0A6I1G902</accession>
<feature type="transmembrane region" description="Helical" evidence="1">
    <location>
        <begin position="59"/>
        <end position="76"/>
    </location>
</feature>
<dbReference type="AlphaFoldDB" id="A0A6I1G902"/>
<dbReference type="EMBL" id="WBVS01000005">
    <property type="protein sequence ID" value="KAB7788123.1"/>
    <property type="molecule type" value="Genomic_DNA"/>
</dbReference>
<dbReference type="Proteomes" id="UP000468413">
    <property type="component" value="Unassembled WGS sequence"/>
</dbReference>
<keyword evidence="1" id="KW-1133">Transmembrane helix</keyword>
<feature type="transmembrane region" description="Helical" evidence="1">
    <location>
        <begin position="368"/>
        <end position="388"/>
    </location>
</feature>
<feature type="transmembrane region" description="Helical" evidence="1">
    <location>
        <begin position="166"/>
        <end position="184"/>
    </location>
</feature>
<keyword evidence="1" id="KW-0472">Membrane</keyword>
<feature type="transmembrane region" description="Helical" evidence="1">
    <location>
        <begin position="342"/>
        <end position="361"/>
    </location>
</feature>
<comment type="caution">
    <text evidence="2">The sequence shown here is derived from an EMBL/GenBank/DDBJ whole genome shotgun (WGS) entry which is preliminary data.</text>
</comment>
<proteinExistence type="predicted"/>
<feature type="transmembrane region" description="Helical" evidence="1">
    <location>
        <begin position="36"/>
        <end position="52"/>
    </location>
</feature>
<feature type="transmembrane region" description="Helical" evidence="1">
    <location>
        <begin position="394"/>
        <end position="412"/>
    </location>
</feature>
<protein>
    <submittedName>
        <fullName evidence="2">Uncharacterized protein</fullName>
    </submittedName>
</protein>
<feature type="transmembrane region" description="Helical" evidence="1">
    <location>
        <begin position="82"/>
        <end position="103"/>
    </location>
</feature>
<organism evidence="2 3">
    <name type="scientific">Bifidobacterium cebidarum</name>
    <dbReference type="NCBI Taxonomy" id="2650773"/>
    <lineage>
        <taxon>Bacteria</taxon>
        <taxon>Bacillati</taxon>
        <taxon>Actinomycetota</taxon>
        <taxon>Actinomycetes</taxon>
        <taxon>Bifidobacteriales</taxon>
        <taxon>Bifidobacteriaceae</taxon>
        <taxon>Bifidobacterium</taxon>
    </lineage>
</organism>
<evidence type="ECO:0000313" key="2">
    <source>
        <dbReference type="EMBL" id="KAB7788123.1"/>
    </source>
</evidence>
<evidence type="ECO:0000313" key="3">
    <source>
        <dbReference type="Proteomes" id="UP000468413"/>
    </source>
</evidence>
<gene>
    <name evidence="2" type="ORF">F7D08_1160</name>
</gene>
<evidence type="ECO:0000256" key="1">
    <source>
        <dbReference type="SAM" id="Phobius"/>
    </source>
</evidence>
<feature type="transmembrane region" description="Helical" evidence="1">
    <location>
        <begin position="115"/>
        <end position="135"/>
    </location>
</feature>
<feature type="transmembrane region" description="Helical" evidence="1">
    <location>
        <begin position="250"/>
        <end position="269"/>
    </location>
</feature>
<keyword evidence="3" id="KW-1185">Reference proteome</keyword>
<feature type="transmembrane region" description="Helical" evidence="1">
    <location>
        <begin position="220"/>
        <end position="238"/>
    </location>
</feature>
<reference evidence="2 3" key="1">
    <citation type="submission" date="2019-09" db="EMBL/GenBank/DDBJ databases">
        <title>Characterization of the phylogenetic diversity of two novel species belonging to the genus Bifidobacterium: Bifidobacterium cebidarum sp. nov. and Bifidobacterium leontopitheci sp. nov.</title>
        <authorList>
            <person name="Lugli G.A."/>
            <person name="Duranti S."/>
            <person name="Milani C."/>
            <person name="Turroni F."/>
            <person name="Ventura M."/>
        </authorList>
    </citation>
    <scope>NUCLEOTIDE SEQUENCE [LARGE SCALE GENOMIC DNA]</scope>
    <source>
        <strain evidence="2 3">LMG 31469</strain>
    </source>
</reference>
<feature type="transmembrane region" description="Helical" evidence="1">
    <location>
        <begin position="12"/>
        <end position="30"/>
    </location>
</feature>
<sequence>MRTKNFIHASDKLDNIILWIALLQVMIFRYLSLTRFINIIIMFLILISFIINVKSLRNIISIILISIYFFINYKILGGSYSIALYNFNQIIVPLLIIIYLLDLAQSKKRFLHDFLMGKIVLINMYFIINLPFIFLQLSGEYWLTGIKKNDNTLAVDLISGLYGNNGIPMMTLFTCFIIFLNYHYCTCHSYQNEKTLLSIFNVFIVVFFSILSLFNDNKGFYLIFIIYLLVALFVNYVNSNQNVSFKALKISLKIIGAVILLCPFVYLIYRYTPLYNVINQIVHEFLLGIYYAGSAHGSSERIGMITYALSNDSNRLMGYGIGNARWTDPGTFGFEHFGQSDFGVFLCLGGIFLIAALFIIITSLLYRLFFSYYTIIPLILLFIVLSIYTQIFTVTSLTVSVSLFCVLCSFSCKKTINLNKGLL</sequence>